<dbReference type="PROSITE" id="PS51007">
    <property type="entry name" value="CYTC"/>
    <property type="match status" value="2"/>
</dbReference>
<comment type="caution">
    <text evidence="9">The sequence shown here is derived from an EMBL/GenBank/DDBJ whole genome shotgun (WGS) entry which is preliminary data.</text>
</comment>
<keyword evidence="1" id="KW-0813">Transport</keyword>
<dbReference type="GO" id="GO:0009055">
    <property type="term" value="F:electron transfer activity"/>
    <property type="evidence" value="ECO:0007669"/>
    <property type="project" value="InterPro"/>
</dbReference>
<dbReference type="RefSeq" id="WP_164652609.1">
    <property type="nucleotide sequence ID" value="NZ_JAAIJR010000014.1"/>
</dbReference>
<feature type="domain" description="Cytochrome c" evidence="8">
    <location>
        <begin position="42"/>
        <end position="124"/>
    </location>
</feature>
<dbReference type="Proteomes" id="UP000471640">
    <property type="component" value="Unassembled WGS sequence"/>
</dbReference>
<gene>
    <name evidence="9" type="ORF">G3480_05170</name>
</gene>
<feature type="chain" id="PRO_5026978759" evidence="7">
    <location>
        <begin position="25"/>
        <end position="256"/>
    </location>
</feature>
<feature type="signal peptide" evidence="7">
    <location>
        <begin position="1"/>
        <end position="24"/>
    </location>
</feature>
<reference evidence="10" key="1">
    <citation type="journal article" date="2020" name="Microbiol. Resour. Announc.">
        <title>Draft Genome Sequences of Thiorhodococcus mannitoliphagus and Thiorhodococcus minor, Purple Sulfur Photosynthetic Bacteria in the Gammaproteobacterial Family Chromatiaceae.</title>
        <authorList>
            <person name="Aviles F.A."/>
            <person name="Meyer T.E."/>
            <person name="Kyndt J.A."/>
        </authorList>
    </citation>
    <scope>NUCLEOTIDE SEQUENCE [LARGE SCALE GENOMIC DNA]</scope>
    <source>
        <strain evidence="10">DSM 18266</strain>
    </source>
</reference>
<keyword evidence="10" id="KW-1185">Reference proteome</keyword>
<keyword evidence="2 6" id="KW-0349">Heme</keyword>
<dbReference type="AlphaFoldDB" id="A0A6P1DQ79"/>
<reference evidence="9 10" key="2">
    <citation type="submission" date="2020-02" db="EMBL/GenBank/DDBJ databases">
        <title>Genome sequences of Thiorhodococcus mannitoliphagus and Thiorhodococcus minor, purple sulfur photosynthetic bacteria in the gammaproteobacterial family, Chromatiaceae.</title>
        <authorList>
            <person name="Aviles F.A."/>
            <person name="Meyer T.E."/>
            <person name="Kyndt J.A."/>
        </authorList>
    </citation>
    <scope>NUCLEOTIDE SEQUENCE [LARGE SCALE GENOMIC DNA]</scope>
    <source>
        <strain evidence="9 10">DSM 18266</strain>
    </source>
</reference>
<evidence type="ECO:0000256" key="4">
    <source>
        <dbReference type="ARBA" id="ARBA00022982"/>
    </source>
</evidence>
<proteinExistence type="predicted"/>
<sequence length="256" mass="27632">MFRLLSLSCALLALMQVPATIVLAAGQDVAAAEYAEAMALTPDVDNGRQVYLTCAVCHRPEGWGTIDGTYPQIAGQLQPVIVKQLTDIRAHRRENPLMLPFSGRRILGGTQQIADVSAYVAQLPMSPRNGVGPGIDLELGRQVYIDNCAGCHGAAGEGDSEEVVPAIAGQHYPYLVRQFEAIRTGRRNNANADIAEHVAQYRQRDAAAMLDYAARLRPPAAKMATEGWLNPDFPAYVREPMGLPPFPPAPPIPALP</sequence>
<dbReference type="Gene3D" id="1.10.760.10">
    <property type="entry name" value="Cytochrome c-like domain"/>
    <property type="match status" value="2"/>
</dbReference>
<evidence type="ECO:0000256" key="5">
    <source>
        <dbReference type="ARBA" id="ARBA00023004"/>
    </source>
</evidence>
<dbReference type="Pfam" id="PF00034">
    <property type="entry name" value="Cytochrom_C"/>
    <property type="match status" value="2"/>
</dbReference>
<dbReference type="PANTHER" id="PTHR33751">
    <property type="entry name" value="CBB3-TYPE CYTOCHROME C OXIDASE SUBUNIT FIXP"/>
    <property type="match status" value="1"/>
</dbReference>
<feature type="domain" description="Cytochrome c" evidence="8">
    <location>
        <begin position="135"/>
        <end position="217"/>
    </location>
</feature>
<keyword evidence="5 6" id="KW-0408">Iron</keyword>
<accession>A0A6P1DQ79</accession>
<dbReference type="InterPro" id="IPR050597">
    <property type="entry name" value="Cytochrome_c_Oxidase_Subunit"/>
</dbReference>
<dbReference type="EMBL" id="JAAIJR010000014">
    <property type="protein sequence ID" value="NEX19710.1"/>
    <property type="molecule type" value="Genomic_DNA"/>
</dbReference>
<keyword evidence="7" id="KW-0732">Signal</keyword>
<evidence type="ECO:0000256" key="1">
    <source>
        <dbReference type="ARBA" id="ARBA00022448"/>
    </source>
</evidence>
<evidence type="ECO:0000256" key="7">
    <source>
        <dbReference type="SAM" id="SignalP"/>
    </source>
</evidence>
<protein>
    <submittedName>
        <fullName evidence="9">C-type cytochrome</fullName>
    </submittedName>
</protein>
<keyword evidence="4" id="KW-0249">Electron transport</keyword>
<evidence type="ECO:0000259" key="8">
    <source>
        <dbReference type="PROSITE" id="PS51007"/>
    </source>
</evidence>
<dbReference type="InterPro" id="IPR036909">
    <property type="entry name" value="Cyt_c-like_dom_sf"/>
</dbReference>
<name>A0A6P1DQ79_9GAMM</name>
<dbReference type="SUPFAM" id="SSF46626">
    <property type="entry name" value="Cytochrome c"/>
    <property type="match status" value="2"/>
</dbReference>
<evidence type="ECO:0000313" key="9">
    <source>
        <dbReference type="EMBL" id="NEX19710.1"/>
    </source>
</evidence>
<evidence type="ECO:0000313" key="10">
    <source>
        <dbReference type="Proteomes" id="UP000471640"/>
    </source>
</evidence>
<evidence type="ECO:0000256" key="6">
    <source>
        <dbReference type="PROSITE-ProRule" id="PRU00433"/>
    </source>
</evidence>
<dbReference type="GO" id="GO:0020037">
    <property type="term" value="F:heme binding"/>
    <property type="evidence" value="ECO:0007669"/>
    <property type="project" value="InterPro"/>
</dbReference>
<evidence type="ECO:0000256" key="3">
    <source>
        <dbReference type="ARBA" id="ARBA00022723"/>
    </source>
</evidence>
<keyword evidence="3 6" id="KW-0479">Metal-binding</keyword>
<dbReference type="InterPro" id="IPR009056">
    <property type="entry name" value="Cyt_c-like_dom"/>
</dbReference>
<evidence type="ECO:0000256" key="2">
    <source>
        <dbReference type="ARBA" id="ARBA00022617"/>
    </source>
</evidence>
<organism evidence="9 10">
    <name type="scientific">Thiorhodococcus mannitoliphagus</name>
    <dbReference type="NCBI Taxonomy" id="329406"/>
    <lineage>
        <taxon>Bacteria</taxon>
        <taxon>Pseudomonadati</taxon>
        <taxon>Pseudomonadota</taxon>
        <taxon>Gammaproteobacteria</taxon>
        <taxon>Chromatiales</taxon>
        <taxon>Chromatiaceae</taxon>
        <taxon>Thiorhodococcus</taxon>
    </lineage>
</organism>
<dbReference type="GO" id="GO:0046872">
    <property type="term" value="F:metal ion binding"/>
    <property type="evidence" value="ECO:0007669"/>
    <property type="project" value="UniProtKB-KW"/>
</dbReference>
<dbReference type="PANTHER" id="PTHR33751:SF9">
    <property type="entry name" value="CYTOCHROME C4"/>
    <property type="match status" value="1"/>
</dbReference>